<accession>A0A1Q9CMP4</accession>
<feature type="compositionally biased region" description="Low complexity" evidence="1">
    <location>
        <begin position="118"/>
        <end position="128"/>
    </location>
</feature>
<reference evidence="3 4" key="1">
    <citation type="submission" date="2016-02" db="EMBL/GenBank/DDBJ databases">
        <title>Genome analysis of coral dinoflagellate symbionts highlights evolutionary adaptations to a symbiotic lifestyle.</title>
        <authorList>
            <person name="Aranda M."/>
            <person name="Li Y."/>
            <person name="Liew Y.J."/>
            <person name="Baumgarten S."/>
            <person name="Simakov O."/>
            <person name="Wilson M."/>
            <person name="Piel J."/>
            <person name="Ashoor H."/>
            <person name="Bougouffa S."/>
            <person name="Bajic V.B."/>
            <person name="Ryu T."/>
            <person name="Ravasi T."/>
            <person name="Bayer T."/>
            <person name="Micklem G."/>
            <person name="Kim H."/>
            <person name="Bhak J."/>
            <person name="Lajeunesse T.C."/>
            <person name="Voolstra C.R."/>
        </authorList>
    </citation>
    <scope>NUCLEOTIDE SEQUENCE [LARGE SCALE GENOMIC DNA]</scope>
    <source>
        <strain evidence="3 4">CCMP2467</strain>
    </source>
</reference>
<evidence type="ECO:0000256" key="2">
    <source>
        <dbReference type="SAM" id="SignalP"/>
    </source>
</evidence>
<dbReference type="AlphaFoldDB" id="A0A1Q9CMP4"/>
<keyword evidence="4" id="KW-1185">Reference proteome</keyword>
<feature type="region of interest" description="Disordered" evidence="1">
    <location>
        <begin position="548"/>
        <end position="589"/>
    </location>
</feature>
<evidence type="ECO:0000313" key="4">
    <source>
        <dbReference type="Proteomes" id="UP000186817"/>
    </source>
</evidence>
<comment type="caution">
    <text evidence="3">The sequence shown here is derived from an EMBL/GenBank/DDBJ whole genome shotgun (WGS) entry which is preliminary data.</text>
</comment>
<feature type="region of interest" description="Disordered" evidence="1">
    <location>
        <begin position="103"/>
        <end position="162"/>
    </location>
</feature>
<protein>
    <submittedName>
        <fullName evidence="3">Uncharacterized protein</fullName>
    </submittedName>
</protein>
<name>A0A1Q9CMP4_SYMMI</name>
<organism evidence="3 4">
    <name type="scientific">Symbiodinium microadriaticum</name>
    <name type="common">Dinoflagellate</name>
    <name type="synonym">Zooxanthella microadriatica</name>
    <dbReference type="NCBI Taxonomy" id="2951"/>
    <lineage>
        <taxon>Eukaryota</taxon>
        <taxon>Sar</taxon>
        <taxon>Alveolata</taxon>
        <taxon>Dinophyceae</taxon>
        <taxon>Suessiales</taxon>
        <taxon>Symbiodiniaceae</taxon>
        <taxon>Symbiodinium</taxon>
    </lineage>
</organism>
<keyword evidence="2" id="KW-0732">Signal</keyword>
<evidence type="ECO:0000256" key="1">
    <source>
        <dbReference type="SAM" id="MobiDB-lite"/>
    </source>
</evidence>
<dbReference type="Proteomes" id="UP000186817">
    <property type="component" value="Unassembled WGS sequence"/>
</dbReference>
<proteinExistence type="predicted"/>
<sequence>MYRVLPPWSTAASLLHILCPGIVLSQLPVSIAAFRSSVSAPKGDADPPDLVSRGAALGTSSSSSARPGDGKVPGGIEEHIVRGPNGQKVDTGDLLSLHVGTAQVAGKPIPSPRKEASPRAPSLSPRAPGGNPHLKVDLSGLPKRGFSHQSTSSKVGFDDKGNILPDGFGGQLRFRDNHTQSTLGSALDSGEADSTYQRSESWAKKPKDAAYAALRYLGLLPTATPTASKPVLLGGSMVGQLLELALAICFASAADCSALTESATVEDKKALQRLRALAERLNLLGRGVVVSSESKATLSPAELVTAFLNASAQSGSRGASPTGRPPGYARKDSTQSVLSKASLLRHRSTSKVRFDATDSPKASPRTPDRELRSGFNRSQSDFSCSSFTDFNQKQARAKKDTNTAAPAFLEFLIAVLKGGQEQRVGAVSPPSPLGTAAVGANGNDVVLDLKLDTDFGRSSSAHPEDDNASALTYHSYCDAMVAGAGEDEVKEVISAEVLKLGGTEGKQTMRIAFKSKCLRTQNEWQKQLLAQQRALLDVVTGRLQAAERTLKEDEEGGAARGGPGALDSASLGPQTPLGGRSARSLGRCTSWTEESQLSLPAAYMSEPMEVNSAAKTESPLRKRGIEQEQQLSLEAIRDVVRVEIQGAVSGMSDRVAALEKNLQQHNDRTFQAVETLSTGQADQGLRVAEFASDSKALAGRLSQLEGTVKNLQSSGSTPSTADSGRIPALVMGGWSPDSPASEVLQKANEMARDLQLQLNMSEAFVPGVRRGFVLIPLAANDGQSEEAMRQRAQACIRRVNASNVTLGRKPDGNPARLWLTVSQPPERRRRAAGMPAKSSGPHFDFNETWMLLHGKQVGNFRDRAASDHARELCFHVQQNHVGITQTNGVRQGSPDSPVLFAAQIGEALDVISNTEDGPARFRIGGVTVAPDGPKALMTILGDPHLEGYGTSVITTQIETRNDTLVPLPDSNGGLYVRVKCGLHEHTRQLSAATKLFTALMRQELPGSPFLTIALIHDPDDLHRDRQNDWLPNLVLELQSSHGGGTWVEESGGKTALETHDGDILWGTVLKGTYKLSARVIRTGLRDAINLPEQQS</sequence>
<dbReference type="EMBL" id="LSRX01001059">
    <property type="protein sequence ID" value="OLP84199.1"/>
    <property type="molecule type" value="Genomic_DNA"/>
</dbReference>
<feature type="chain" id="PRO_5012954779" evidence="2">
    <location>
        <begin position="26"/>
        <end position="1095"/>
    </location>
</feature>
<dbReference type="OrthoDB" id="10419120at2759"/>
<feature type="region of interest" description="Disordered" evidence="1">
    <location>
        <begin position="38"/>
        <end position="77"/>
    </location>
</feature>
<gene>
    <name evidence="3" type="ORF">AK812_SmicGene34948</name>
</gene>
<evidence type="ECO:0000313" key="3">
    <source>
        <dbReference type="EMBL" id="OLP84199.1"/>
    </source>
</evidence>
<feature type="region of interest" description="Disordered" evidence="1">
    <location>
        <begin position="313"/>
        <end position="377"/>
    </location>
</feature>
<feature type="signal peptide" evidence="2">
    <location>
        <begin position="1"/>
        <end position="25"/>
    </location>
</feature>